<evidence type="ECO:0000313" key="2">
    <source>
        <dbReference type="Proteomes" id="UP000008674"/>
    </source>
</evidence>
<reference evidence="1 2" key="1">
    <citation type="journal article" date="2005" name="Proc. Natl. Acad. Sci. U.S.A.">
        <title>The genome of Salinibacter ruber: convergence and gene exchange among hyperhalophilic bacteria and archaea.</title>
        <authorList>
            <person name="Mongodin E.F."/>
            <person name="Nelson K.E."/>
            <person name="Daugherty S."/>
            <person name="Deboy R.T."/>
            <person name="Wister J."/>
            <person name="Khouri H."/>
            <person name="Weidman J."/>
            <person name="Walsh D.A."/>
            <person name="Papke R.T."/>
            <person name="Sanchez Perez G."/>
            <person name="Sharma A.K."/>
            <person name="Nesbo C.L."/>
            <person name="MacLeod D."/>
            <person name="Bapteste E."/>
            <person name="Doolittle W.F."/>
            <person name="Charlebois R.L."/>
            <person name="Legault B."/>
            <person name="Rodriguez-Valera F."/>
        </authorList>
    </citation>
    <scope>NUCLEOTIDE SEQUENCE [LARGE SCALE GENOMIC DNA]</scope>
    <source>
        <strain evidence="2">DSM 13855 / CECT 5946 / M31</strain>
    </source>
</reference>
<dbReference type="Proteomes" id="UP000008674">
    <property type="component" value="Chromosome"/>
</dbReference>
<dbReference type="HOGENOM" id="CLU_899846_0_0_10"/>
<proteinExistence type="predicted"/>
<dbReference type="AlphaFoldDB" id="Q2S5X1"/>
<dbReference type="EnsemblBacteria" id="ABC46023">
    <property type="protein sequence ID" value="ABC46023"/>
    <property type="gene ID" value="SRU_0264"/>
</dbReference>
<sequence>MPHTLVSRGIRPLVFAVVLLCGLAPSGIVAAPLPAEPGQSATSGPALPNDRPLPMHIDPMCARPARLAASPALCPGPMDLLHAGATRAVPAPRQSLAAFRRPPVRRDVPLRQIVLRQRVSRQRMQGPERPALELGDSQAGRALWGSVIGTAVGWALGGVLLAGADEVEAPPQSAGGNQSTPEGVALLLLAGGPPAGAIINTDVEWGNAKAWALGVLGGAVLGGAGIALGTAIGGSDRGEAVGALVLGAPGAAVGGGVGVLLAAPDGRSALRYSAESGTWSVGLPAVRVRPGAGPEADLTGEVSLVTVDL</sequence>
<name>Q2S5X1_SALRD</name>
<organism evidence="1 2">
    <name type="scientific">Salinibacter ruber (strain DSM 13855 / M31)</name>
    <dbReference type="NCBI Taxonomy" id="309807"/>
    <lineage>
        <taxon>Bacteria</taxon>
        <taxon>Pseudomonadati</taxon>
        <taxon>Rhodothermota</taxon>
        <taxon>Rhodothermia</taxon>
        <taxon>Rhodothermales</taxon>
        <taxon>Salinibacteraceae</taxon>
        <taxon>Salinibacter</taxon>
    </lineage>
</organism>
<keyword evidence="2" id="KW-1185">Reference proteome</keyword>
<protein>
    <submittedName>
        <fullName evidence="1">Uncharacterized protein</fullName>
    </submittedName>
</protein>
<accession>Q2S5X1</accession>
<gene>
    <name evidence="1" type="ordered locus">SRU_0264</name>
</gene>
<evidence type="ECO:0000313" key="1">
    <source>
        <dbReference type="EMBL" id="ABC46023.1"/>
    </source>
</evidence>
<dbReference type="KEGG" id="sru:SRU_0264"/>
<dbReference type="EMBL" id="CP000159">
    <property type="protein sequence ID" value="ABC46023.1"/>
    <property type="molecule type" value="Genomic_DNA"/>
</dbReference>